<feature type="chain" id="PRO_5022837304" evidence="2">
    <location>
        <begin position="18"/>
        <end position="73"/>
    </location>
</feature>
<keyword evidence="4" id="KW-1185">Reference proteome</keyword>
<reference evidence="3 4" key="1">
    <citation type="submission" date="2019-09" db="EMBL/GenBank/DDBJ databases">
        <title>Salinarimonas rosea gen. nov., sp. nov., a new member of the a-2 subgroup of the Proteobacteria.</title>
        <authorList>
            <person name="Liu J."/>
        </authorList>
    </citation>
    <scope>NUCLEOTIDE SEQUENCE [LARGE SCALE GENOMIC DNA]</scope>
    <source>
        <strain evidence="3 4">BN140002</strain>
    </source>
</reference>
<dbReference type="EMBL" id="VUOA01000025">
    <property type="protein sequence ID" value="KAA2236615.1"/>
    <property type="molecule type" value="Genomic_DNA"/>
</dbReference>
<feature type="signal peptide" evidence="2">
    <location>
        <begin position="1"/>
        <end position="17"/>
    </location>
</feature>
<proteinExistence type="predicted"/>
<gene>
    <name evidence="3" type="ORF">F0L46_14195</name>
</gene>
<name>A0A5B2VCZ2_9HYPH</name>
<reference evidence="3 4" key="2">
    <citation type="submission" date="2019-09" db="EMBL/GenBank/DDBJ databases">
        <authorList>
            <person name="Jin C."/>
        </authorList>
    </citation>
    <scope>NUCLEOTIDE SEQUENCE [LARGE SCALE GENOMIC DNA]</scope>
    <source>
        <strain evidence="3 4">BN140002</strain>
    </source>
</reference>
<protein>
    <submittedName>
        <fullName evidence="3">Uncharacterized protein</fullName>
    </submittedName>
</protein>
<dbReference type="Proteomes" id="UP000323142">
    <property type="component" value="Unassembled WGS sequence"/>
</dbReference>
<feature type="region of interest" description="Disordered" evidence="1">
    <location>
        <begin position="16"/>
        <end position="44"/>
    </location>
</feature>
<organism evidence="3 4">
    <name type="scientific">Salinarimonas soli</name>
    <dbReference type="NCBI Taxonomy" id="1638099"/>
    <lineage>
        <taxon>Bacteria</taxon>
        <taxon>Pseudomonadati</taxon>
        <taxon>Pseudomonadota</taxon>
        <taxon>Alphaproteobacteria</taxon>
        <taxon>Hyphomicrobiales</taxon>
        <taxon>Salinarimonadaceae</taxon>
        <taxon>Salinarimonas</taxon>
    </lineage>
</organism>
<evidence type="ECO:0000313" key="4">
    <source>
        <dbReference type="Proteomes" id="UP000323142"/>
    </source>
</evidence>
<keyword evidence="2" id="KW-0732">Signal</keyword>
<dbReference type="AlphaFoldDB" id="A0A5B2VCZ2"/>
<evidence type="ECO:0000313" key="3">
    <source>
        <dbReference type="EMBL" id="KAA2236615.1"/>
    </source>
</evidence>
<comment type="caution">
    <text evidence="3">The sequence shown here is derived from an EMBL/GenBank/DDBJ whole genome shotgun (WGS) entry which is preliminary data.</text>
</comment>
<accession>A0A5B2VCZ2</accession>
<evidence type="ECO:0000256" key="1">
    <source>
        <dbReference type="SAM" id="MobiDB-lite"/>
    </source>
</evidence>
<evidence type="ECO:0000256" key="2">
    <source>
        <dbReference type="SAM" id="SignalP"/>
    </source>
</evidence>
<dbReference type="RefSeq" id="WP_149818610.1">
    <property type="nucleotide sequence ID" value="NZ_VUOA01000025.1"/>
</dbReference>
<sequence>MRLAALALVLLTAPALAQTPKRPRLPESPPAQDVSSPSRGTGVDPLVQQRQELQQKRWDDTNRRALGGICRGC</sequence>